<dbReference type="NCBIfam" id="TIGR01814">
    <property type="entry name" value="kynureninase"/>
    <property type="match status" value="1"/>
</dbReference>
<feature type="binding site" evidence="4">
    <location>
        <position position="255"/>
    </location>
    <ligand>
        <name>pyridoxal 5'-phosphate</name>
        <dbReference type="ChEBI" id="CHEBI:597326"/>
    </ligand>
</feature>
<protein>
    <recommendedName>
        <fullName evidence="4 5">Kynureninase</fullName>
        <ecNumber evidence="4 5">3.7.1.3</ecNumber>
    </recommendedName>
    <alternativeName>
        <fullName evidence="4">Biosynthesis of nicotinic acid protein 5</fullName>
    </alternativeName>
    <alternativeName>
        <fullName evidence="4">L-kynurenine hydrolase</fullName>
    </alternativeName>
</protein>
<comment type="subunit">
    <text evidence="4 5">Homodimer.</text>
</comment>
<evidence type="ECO:0000256" key="4">
    <source>
        <dbReference type="HAMAP-Rule" id="MF_03017"/>
    </source>
</evidence>
<dbReference type="PANTHER" id="PTHR14084:SF0">
    <property type="entry name" value="KYNURENINASE"/>
    <property type="match status" value="1"/>
</dbReference>
<dbReference type="GO" id="GO:0016740">
    <property type="term" value="F:transferase activity"/>
    <property type="evidence" value="ECO:0007669"/>
    <property type="project" value="UniProtKB-KW"/>
</dbReference>
<comment type="cofactor">
    <cofactor evidence="4 5">
        <name>pyridoxal 5'-phosphate</name>
        <dbReference type="ChEBI" id="CHEBI:597326"/>
    </cofactor>
</comment>
<dbReference type="GO" id="GO:0005737">
    <property type="term" value="C:cytoplasm"/>
    <property type="evidence" value="ECO:0007669"/>
    <property type="project" value="UniProtKB-SubCell"/>
</dbReference>
<feature type="binding site" evidence="4">
    <location>
        <position position="313"/>
    </location>
    <ligand>
        <name>pyridoxal 5'-phosphate</name>
        <dbReference type="ChEBI" id="CHEBI:597326"/>
    </ligand>
</feature>
<dbReference type="UniPathway" id="UPA00253">
    <property type="reaction ID" value="UER00329"/>
</dbReference>
<dbReference type="OrthoDB" id="5978656at2759"/>
<dbReference type="GO" id="GO:0030170">
    <property type="term" value="F:pyridoxal phosphate binding"/>
    <property type="evidence" value="ECO:0007669"/>
    <property type="project" value="UniProtKB-UniRule"/>
</dbReference>
<dbReference type="AlphaFoldDB" id="A0A550BRW1"/>
<dbReference type="InterPro" id="IPR015422">
    <property type="entry name" value="PyrdxlP-dep_Trfase_small"/>
</dbReference>
<feature type="binding site" evidence="4">
    <location>
        <position position="230"/>
    </location>
    <ligand>
        <name>pyridoxal 5'-phosphate</name>
        <dbReference type="ChEBI" id="CHEBI:597326"/>
    </ligand>
</feature>
<dbReference type="SUPFAM" id="SSF53383">
    <property type="entry name" value="PLP-dependent transferases"/>
    <property type="match status" value="1"/>
</dbReference>
<comment type="pathway">
    <text evidence="4 5">Amino-acid degradation; L-kynurenine degradation; L-alanine and anthranilate from L-kynurenine: step 1/1.</text>
</comment>
<gene>
    <name evidence="4" type="primary">BNA5</name>
    <name evidence="7" type="ORF">BD626DRAFT_529548</name>
</gene>
<dbReference type="Proteomes" id="UP000320762">
    <property type="component" value="Unassembled WGS sequence"/>
</dbReference>
<dbReference type="Pfam" id="PF00266">
    <property type="entry name" value="Aminotran_5"/>
    <property type="match status" value="1"/>
</dbReference>
<feature type="binding site" evidence="4">
    <location>
        <begin position="145"/>
        <end position="148"/>
    </location>
    <ligand>
        <name>pyridoxal 5'-phosphate</name>
        <dbReference type="ChEBI" id="CHEBI:597326"/>
    </ligand>
</feature>
<dbReference type="GO" id="GO:0043420">
    <property type="term" value="P:anthranilate metabolic process"/>
    <property type="evidence" value="ECO:0007669"/>
    <property type="project" value="UniProtKB-UniRule"/>
</dbReference>
<dbReference type="GO" id="GO:0030429">
    <property type="term" value="F:kynureninase activity"/>
    <property type="evidence" value="ECO:0007669"/>
    <property type="project" value="UniProtKB-UniRule"/>
</dbReference>
<dbReference type="STRING" id="97359.A0A550BRW1"/>
<dbReference type="Gene3D" id="3.40.640.10">
    <property type="entry name" value="Type I PLP-dependent aspartate aminotransferase-like (Major domain)"/>
    <property type="match status" value="1"/>
</dbReference>
<keyword evidence="3 4" id="KW-0663">Pyridoxal phosphate</keyword>
<feature type="binding site" evidence="4">
    <location>
        <position position="117"/>
    </location>
    <ligand>
        <name>pyridoxal 5'-phosphate</name>
        <dbReference type="ChEBI" id="CHEBI:597326"/>
    </ligand>
</feature>
<proteinExistence type="inferred from homology"/>
<organism evidence="7 8">
    <name type="scientific">Schizophyllum amplum</name>
    <dbReference type="NCBI Taxonomy" id="97359"/>
    <lineage>
        <taxon>Eukaryota</taxon>
        <taxon>Fungi</taxon>
        <taxon>Dikarya</taxon>
        <taxon>Basidiomycota</taxon>
        <taxon>Agaricomycotina</taxon>
        <taxon>Agaricomycetes</taxon>
        <taxon>Agaricomycetidae</taxon>
        <taxon>Agaricales</taxon>
        <taxon>Schizophyllaceae</taxon>
        <taxon>Schizophyllum</taxon>
    </lineage>
</organism>
<evidence type="ECO:0000256" key="1">
    <source>
        <dbReference type="ARBA" id="ARBA00022642"/>
    </source>
</evidence>
<evidence type="ECO:0000313" key="8">
    <source>
        <dbReference type="Proteomes" id="UP000320762"/>
    </source>
</evidence>
<keyword evidence="8" id="KW-1185">Reference proteome</keyword>
<comment type="subcellular location">
    <subcellularLocation>
        <location evidence="4 5">Cytoplasm</location>
    </subcellularLocation>
</comment>
<comment type="caution">
    <text evidence="4">Lacks conserved residue(s) required for the propagation of feature annotation.</text>
</comment>
<keyword evidence="7" id="KW-0808">Transferase</keyword>
<dbReference type="GO" id="GO:0019441">
    <property type="term" value="P:L-tryptophan catabolic process to kynurenine"/>
    <property type="evidence" value="ECO:0007669"/>
    <property type="project" value="TreeGrafter"/>
</dbReference>
<feature type="binding site" evidence="4">
    <location>
        <position position="233"/>
    </location>
    <ligand>
        <name>pyridoxal 5'-phosphate</name>
        <dbReference type="ChEBI" id="CHEBI:597326"/>
    </ligand>
</feature>
<comment type="pathway">
    <text evidence="4 5">Cofactor biosynthesis; NAD(+) biosynthesis; quinolinate from L-kynurenine: step 2/3.</text>
</comment>
<keyword evidence="2 4" id="KW-0378">Hydrolase</keyword>
<comment type="catalytic activity">
    <reaction evidence="4 5">
        <text>L-kynurenine + H2O = anthranilate + L-alanine + H(+)</text>
        <dbReference type="Rhea" id="RHEA:16813"/>
        <dbReference type="ChEBI" id="CHEBI:15377"/>
        <dbReference type="ChEBI" id="CHEBI:15378"/>
        <dbReference type="ChEBI" id="CHEBI:16567"/>
        <dbReference type="ChEBI" id="CHEBI:57959"/>
        <dbReference type="ChEBI" id="CHEBI:57972"/>
        <dbReference type="EC" id="3.7.1.3"/>
    </reaction>
</comment>
<dbReference type="InterPro" id="IPR010111">
    <property type="entry name" value="Kynureninase"/>
</dbReference>
<dbReference type="FunFam" id="3.40.640.10:FF:000031">
    <property type="entry name" value="Kynureninase"/>
    <property type="match status" value="1"/>
</dbReference>
<dbReference type="EMBL" id="VDMD01000197">
    <property type="protein sequence ID" value="TRM55275.1"/>
    <property type="molecule type" value="Genomic_DNA"/>
</dbReference>
<dbReference type="PIRSF" id="PIRSF038800">
    <property type="entry name" value="KYNU"/>
    <property type="match status" value="1"/>
</dbReference>
<sequence length="456" mass="50708">MATTSLVPYVSEDNNQRLAPLADGAFFLPTNRDIDAYRNPDQDATATYVCGASLGPFPKRSKVRLDEELDIWQKQVVIGHFNHPLKRPWKRYTENVVPLMAEAVGAKEGEVALMGALTQNLHTMLDLFYRPTEGRYKILCEANAFPSDQYAMASKVRAAGLDPKTAIHQVYPRKGEYAVTEADIYEAIEQEGDKIAVVLFAGIHYWTGQLFPIKEITAAAHKKGCIVGWDLAHAAGNVTLSLHDWGVDFAVWCNYKFLNAGPGSIGALFMHEKWNEEKTPRAAGWWGHKLETRFQFLPEHDPIPGAQGLQVSNTDILSSAAVLGALETLKEAGMMEPVRQRSIQLTGLLQTLVMKSKHYVPLAQASERKTPGFTIVTPLEADRRGAQLSLLFLPTGQGIMQKIYYAMKSFGVIADERPPDLYRIVPNPLYNSSDDIVRVAECLNASFKFVETQAKL</sequence>
<evidence type="ECO:0000259" key="6">
    <source>
        <dbReference type="Pfam" id="PF00266"/>
    </source>
</evidence>
<evidence type="ECO:0000256" key="3">
    <source>
        <dbReference type="ARBA" id="ARBA00022898"/>
    </source>
</evidence>
<feature type="domain" description="Aminotransferase class V" evidence="6">
    <location>
        <begin position="187"/>
        <end position="283"/>
    </location>
</feature>
<comment type="function">
    <text evidence="4 5">Catalyzes the cleavage of L-kynurenine (L-Kyn) and L-3-hydroxykynurenine (L-3OHKyn) into anthranilic acid (AA) and 3-hydroxyanthranilic acid (3-OHAA), respectively.</text>
</comment>
<feature type="modified residue" description="N6-(pyridoxal phosphate)lysine" evidence="4">
    <location>
        <position position="256"/>
    </location>
</feature>
<keyword evidence="1 4" id="KW-0662">Pyridine nucleotide biosynthesis</keyword>
<dbReference type="InterPro" id="IPR015424">
    <property type="entry name" value="PyrdxlP-dep_Trfase"/>
</dbReference>
<name>A0A550BRW1_9AGAR</name>
<dbReference type="EC" id="3.7.1.3" evidence="4 5"/>
<dbReference type="Pfam" id="PF22580">
    <property type="entry name" value="KYNU_C"/>
    <property type="match status" value="1"/>
</dbReference>
<feature type="binding site" evidence="4">
    <location>
        <position position="285"/>
    </location>
    <ligand>
        <name>pyridoxal 5'-phosphate</name>
        <dbReference type="ChEBI" id="CHEBI:597326"/>
    </ligand>
</feature>
<dbReference type="GO" id="GO:0034354">
    <property type="term" value="P:'de novo' NAD+ biosynthetic process from L-tryptophan"/>
    <property type="evidence" value="ECO:0007669"/>
    <property type="project" value="UniProtKB-UniRule"/>
</dbReference>
<dbReference type="UniPathway" id="UPA00334">
    <property type="reaction ID" value="UER00455"/>
</dbReference>
<dbReference type="InterPro" id="IPR000192">
    <property type="entry name" value="Aminotrans_V_dom"/>
</dbReference>
<evidence type="ECO:0000313" key="7">
    <source>
        <dbReference type="EMBL" id="TRM55275.1"/>
    </source>
</evidence>
<accession>A0A550BRW1</accession>
<dbReference type="GO" id="GO:0097053">
    <property type="term" value="P:L-kynurenine catabolic process"/>
    <property type="evidence" value="ECO:0007669"/>
    <property type="project" value="UniProtKB-UniRule"/>
</dbReference>
<reference evidence="7 8" key="1">
    <citation type="journal article" date="2019" name="New Phytol.">
        <title>Comparative genomics reveals unique wood-decay strategies and fruiting body development in the Schizophyllaceae.</title>
        <authorList>
            <person name="Almasi E."/>
            <person name="Sahu N."/>
            <person name="Krizsan K."/>
            <person name="Balint B."/>
            <person name="Kovacs G.M."/>
            <person name="Kiss B."/>
            <person name="Cseklye J."/>
            <person name="Drula E."/>
            <person name="Henrissat B."/>
            <person name="Nagy I."/>
            <person name="Chovatia M."/>
            <person name="Adam C."/>
            <person name="LaButti K."/>
            <person name="Lipzen A."/>
            <person name="Riley R."/>
            <person name="Grigoriev I.V."/>
            <person name="Nagy L.G."/>
        </authorList>
    </citation>
    <scope>NUCLEOTIDE SEQUENCE [LARGE SCALE GENOMIC DNA]</scope>
    <source>
        <strain evidence="7 8">NL-1724</strain>
    </source>
</reference>
<dbReference type="GO" id="GO:0019805">
    <property type="term" value="P:quinolinate biosynthetic process"/>
    <property type="evidence" value="ECO:0007669"/>
    <property type="project" value="UniProtKB-UniRule"/>
</dbReference>
<dbReference type="InterPro" id="IPR015421">
    <property type="entry name" value="PyrdxlP-dep_Trfase_major"/>
</dbReference>
<dbReference type="PANTHER" id="PTHR14084">
    <property type="entry name" value="KYNURENINASE"/>
    <property type="match status" value="1"/>
</dbReference>
<comment type="similarity">
    <text evidence="4 5">Belongs to the kynureninase family.</text>
</comment>
<dbReference type="Gene3D" id="3.90.1150.10">
    <property type="entry name" value="Aspartate Aminotransferase, domain 1"/>
    <property type="match status" value="1"/>
</dbReference>
<evidence type="ECO:0000256" key="2">
    <source>
        <dbReference type="ARBA" id="ARBA00022801"/>
    </source>
</evidence>
<comment type="caution">
    <text evidence="7">The sequence shown here is derived from an EMBL/GenBank/DDBJ whole genome shotgun (WGS) entry which is preliminary data.</text>
</comment>
<feature type="binding site" evidence="4">
    <location>
        <position position="118"/>
    </location>
    <ligand>
        <name>pyridoxal 5'-phosphate</name>
        <dbReference type="ChEBI" id="CHEBI:597326"/>
    </ligand>
</feature>
<keyword evidence="4 5" id="KW-0963">Cytoplasm</keyword>
<comment type="catalytic activity">
    <reaction evidence="5">
        <text>3-hydroxy-L-kynurenine + H2O = 3-hydroxyanthranilate + L-alanine + H(+)</text>
        <dbReference type="Rhea" id="RHEA:25143"/>
        <dbReference type="ChEBI" id="CHEBI:15377"/>
        <dbReference type="ChEBI" id="CHEBI:15378"/>
        <dbReference type="ChEBI" id="CHEBI:36559"/>
        <dbReference type="ChEBI" id="CHEBI:57972"/>
        <dbReference type="ChEBI" id="CHEBI:58125"/>
        <dbReference type="EC" id="3.7.1.3"/>
    </reaction>
</comment>
<dbReference type="HAMAP" id="MF_01970">
    <property type="entry name" value="Kynureninase"/>
    <property type="match status" value="1"/>
</dbReference>
<evidence type="ECO:0000256" key="5">
    <source>
        <dbReference type="PIRNR" id="PIRNR038800"/>
    </source>
</evidence>